<reference evidence="3" key="1">
    <citation type="submission" date="2020-06" db="EMBL/GenBank/DDBJ databases">
        <authorList>
            <person name="Li T."/>
            <person name="Hu X."/>
            <person name="Zhang T."/>
            <person name="Song X."/>
            <person name="Zhang H."/>
            <person name="Dai N."/>
            <person name="Sheng W."/>
            <person name="Hou X."/>
            <person name="Wei L."/>
        </authorList>
    </citation>
    <scope>NUCLEOTIDE SEQUENCE</scope>
    <source>
        <strain evidence="3">G02</strain>
        <tissue evidence="3">Leaf</tissue>
    </source>
</reference>
<dbReference type="AlphaFoldDB" id="A0AAW2KI62"/>
<dbReference type="Gene3D" id="1.20.5.340">
    <property type="match status" value="1"/>
</dbReference>
<dbReference type="PANTHER" id="PTHR12902">
    <property type="entry name" value="WASP-1"/>
    <property type="match status" value="1"/>
</dbReference>
<dbReference type="GO" id="GO:0034237">
    <property type="term" value="F:protein kinase A regulatory subunit binding"/>
    <property type="evidence" value="ECO:0007669"/>
    <property type="project" value="TreeGrafter"/>
</dbReference>
<comment type="caution">
    <text evidence="3">The sequence shown here is derived from an EMBL/GenBank/DDBJ whole genome shotgun (WGS) entry which is preliminary data.</text>
</comment>
<reference evidence="3" key="2">
    <citation type="journal article" date="2024" name="Plant">
        <title>Genomic evolution and insights into agronomic trait innovations of Sesamum species.</title>
        <authorList>
            <person name="Miao H."/>
            <person name="Wang L."/>
            <person name="Qu L."/>
            <person name="Liu H."/>
            <person name="Sun Y."/>
            <person name="Le M."/>
            <person name="Wang Q."/>
            <person name="Wei S."/>
            <person name="Zheng Y."/>
            <person name="Lin W."/>
            <person name="Duan Y."/>
            <person name="Cao H."/>
            <person name="Xiong S."/>
            <person name="Wang X."/>
            <person name="Wei L."/>
            <person name="Li C."/>
            <person name="Ma Q."/>
            <person name="Ju M."/>
            <person name="Zhao R."/>
            <person name="Li G."/>
            <person name="Mu C."/>
            <person name="Tian Q."/>
            <person name="Mei H."/>
            <person name="Zhang T."/>
            <person name="Gao T."/>
            <person name="Zhang H."/>
        </authorList>
    </citation>
    <scope>NUCLEOTIDE SEQUENCE</scope>
    <source>
        <strain evidence="3">G02</strain>
    </source>
</reference>
<dbReference type="GO" id="GO:0030036">
    <property type="term" value="P:actin cytoskeleton organization"/>
    <property type="evidence" value="ECO:0007669"/>
    <property type="project" value="InterPro"/>
</dbReference>
<dbReference type="GO" id="GO:0071933">
    <property type="term" value="F:Arp2/3 complex binding"/>
    <property type="evidence" value="ECO:0007669"/>
    <property type="project" value="TreeGrafter"/>
</dbReference>
<dbReference type="InterPro" id="IPR028288">
    <property type="entry name" value="SCAR/WAVE_fam"/>
</dbReference>
<organism evidence="3">
    <name type="scientific">Sesamum radiatum</name>
    <name type="common">Black benniseed</name>
    <dbReference type="NCBI Taxonomy" id="300843"/>
    <lineage>
        <taxon>Eukaryota</taxon>
        <taxon>Viridiplantae</taxon>
        <taxon>Streptophyta</taxon>
        <taxon>Embryophyta</taxon>
        <taxon>Tracheophyta</taxon>
        <taxon>Spermatophyta</taxon>
        <taxon>Magnoliopsida</taxon>
        <taxon>eudicotyledons</taxon>
        <taxon>Gunneridae</taxon>
        <taxon>Pentapetalae</taxon>
        <taxon>asterids</taxon>
        <taxon>lamiids</taxon>
        <taxon>Lamiales</taxon>
        <taxon>Pedaliaceae</taxon>
        <taxon>Sesamum</taxon>
    </lineage>
</organism>
<comment type="similarity">
    <text evidence="1">Belongs to the SCAR/WAVE family.</text>
</comment>
<name>A0AAW2KI62_SESRA</name>
<feature type="compositionally biased region" description="Basic and acidic residues" evidence="2">
    <location>
        <begin position="19"/>
        <end position="33"/>
    </location>
</feature>
<dbReference type="GO" id="GO:2000601">
    <property type="term" value="P:positive regulation of Arp2/3 complex-mediated actin nucleation"/>
    <property type="evidence" value="ECO:0007669"/>
    <property type="project" value="TreeGrafter"/>
</dbReference>
<dbReference type="EMBL" id="JACGWJ010000028">
    <property type="protein sequence ID" value="KAL0305636.1"/>
    <property type="molecule type" value="Genomic_DNA"/>
</dbReference>
<proteinExistence type="inferred from homology"/>
<feature type="region of interest" description="Disordered" evidence="2">
    <location>
        <begin position="17"/>
        <end position="40"/>
    </location>
</feature>
<evidence type="ECO:0000256" key="2">
    <source>
        <dbReference type="SAM" id="MobiDB-lite"/>
    </source>
</evidence>
<sequence>MPLVRVEVRNEYGLGAPEMYREGTRKSPRDSSRSRRGWPRRSPTFAAEVFHDLQEEVAITSSRSHKLTSRVQRIEAALSPLEKAVLAQRTHLHFAYAAVFTRKGDDRFDPGGPGSCLKRYSDPTFFKRASMSSGEAGTPKVSKANQGYKIKIRFEWTFIFGLEKWAGRIEETMSDDAVNIEKPDGQICDEALPTLDLVLSILITLKVKQIILQMHLIALTQSPKLILTASQSQKQMNTPSWRTKQLRMDYLK</sequence>
<evidence type="ECO:0000256" key="1">
    <source>
        <dbReference type="ARBA" id="ARBA00006993"/>
    </source>
</evidence>
<evidence type="ECO:0000313" key="3">
    <source>
        <dbReference type="EMBL" id="KAL0305636.1"/>
    </source>
</evidence>
<dbReference type="GO" id="GO:0005856">
    <property type="term" value="C:cytoskeleton"/>
    <property type="evidence" value="ECO:0007669"/>
    <property type="project" value="InterPro"/>
</dbReference>
<accession>A0AAW2KI62</accession>
<gene>
    <name evidence="3" type="ORF">Sradi_5980900</name>
</gene>
<dbReference type="Gene3D" id="6.10.280.150">
    <property type="match status" value="1"/>
</dbReference>
<dbReference type="PANTHER" id="PTHR12902:SF33">
    <property type="entry name" value="PROTEIN SCAR3"/>
    <property type="match status" value="1"/>
</dbReference>
<protein>
    <submittedName>
        <fullName evidence="3">Protein SCAR1</fullName>
    </submittedName>
</protein>